<keyword evidence="4" id="KW-1185">Reference proteome</keyword>
<accession>A0ABW3EQF6</accession>
<gene>
    <name evidence="3" type="ORF">ACFQ11_16585</name>
</gene>
<dbReference type="InterPro" id="IPR000073">
    <property type="entry name" value="AB_hydrolase_1"/>
</dbReference>
<feature type="domain" description="AB hydrolase-1" evidence="2">
    <location>
        <begin position="29"/>
        <end position="122"/>
    </location>
</feature>
<protein>
    <submittedName>
        <fullName evidence="3">Alpha/beta fold hydrolase</fullName>
    </submittedName>
</protein>
<dbReference type="GO" id="GO:0016787">
    <property type="term" value="F:hydrolase activity"/>
    <property type="evidence" value="ECO:0007669"/>
    <property type="project" value="UniProtKB-KW"/>
</dbReference>
<dbReference type="RefSeq" id="WP_378299388.1">
    <property type="nucleotide sequence ID" value="NZ_JBHTJA010000029.1"/>
</dbReference>
<evidence type="ECO:0000256" key="1">
    <source>
        <dbReference type="SAM" id="MobiDB-lite"/>
    </source>
</evidence>
<dbReference type="Gene3D" id="3.40.50.1820">
    <property type="entry name" value="alpha/beta hydrolase"/>
    <property type="match status" value="1"/>
</dbReference>
<reference evidence="4" key="1">
    <citation type="journal article" date="2019" name="Int. J. Syst. Evol. Microbiol.">
        <title>The Global Catalogue of Microorganisms (GCM) 10K type strain sequencing project: providing services to taxonomists for standard genome sequencing and annotation.</title>
        <authorList>
            <consortium name="The Broad Institute Genomics Platform"/>
            <consortium name="The Broad Institute Genome Sequencing Center for Infectious Disease"/>
            <person name="Wu L."/>
            <person name="Ma J."/>
        </authorList>
    </citation>
    <scope>NUCLEOTIDE SEQUENCE [LARGE SCALE GENOMIC DNA]</scope>
    <source>
        <strain evidence="4">JCM 31202</strain>
    </source>
</reference>
<feature type="compositionally biased region" description="Polar residues" evidence="1">
    <location>
        <begin position="1"/>
        <end position="16"/>
    </location>
</feature>
<dbReference type="InterPro" id="IPR029058">
    <property type="entry name" value="AB_hydrolase_fold"/>
</dbReference>
<evidence type="ECO:0000313" key="4">
    <source>
        <dbReference type="Proteomes" id="UP001596972"/>
    </source>
</evidence>
<evidence type="ECO:0000259" key="2">
    <source>
        <dbReference type="Pfam" id="PF00561"/>
    </source>
</evidence>
<name>A0ABW3EQF6_9ACTN</name>
<dbReference type="Pfam" id="PF00561">
    <property type="entry name" value="Abhydrolase_1"/>
    <property type="match status" value="1"/>
</dbReference>
<proteinExistence type="predicted"/>
<dbReference type="Proteomes" id="UP001596972">
    <property type="component" value="Unassembled WGS sequence"/>
</dbReference>
<feature type="region of interest" description="Disordered" evidence="1">
    <location>
        <begin position="1"/>
        <end position="23"/>
    </location>
</feature>
<keyword evidence="3" id="KW-0378">Hydrolase</keyword>
<dbReference type="EMBL" id="JBHTJA010000029">
    <property type="protein sequence ID" value="MFD0902020.1"/>
    <property type="molecule type" value="Genomic_DNA"/>
</dbReference>
<comment type="caution">
    <text evidence="3">The sequence shown here is derived from an EMBL/GenBank/DDBJ whole genome shotgun (WGS) entry which is preliminary data.</text>
</comment>
<dbReference type="SUPFAM" id="SSF53474">
    <property type="entry name" value="alpha/beta-Hydrolases"/>
    <property type="match status" value="1"/>
</dbReference>
<organism evidence="3 4">
    <name type="scientific">Actinomadura sediminis</name>
    <dbReference type="NCBI Taxonomy" id="1038904"/>
    <lineage>
        <taxon>Bacteria</taxon>
        <taxon>Bacillati</taxon>
        <taxon>Actinomycetota</taxon>
        <taxon>Actinomycetes</taxon>
        <taxon>Streptosporangiales</taxon>
        <taxon>Thermomonosporaceae</taxon>
        <taxon>Actinomadura</taxon>
    </lineage>
</organism>
<dbReference type="InterPro" id="IPR050266">
    <property type="entry name" value="AB_hydrolase_sf"/>
</dbReference>
<dbReference type="PANTHER" id="PTHR43798">
    <property type="entry name" value="MONOACYLGLYCEROL LIPASE"/>
    <property type="match status" value="1"/>
</dbReference>
<evidence type="ECO:0000313" key="3">
    <source>
        <dbReference type="EMBL" id="MFD0902020.1"/>
    </source>
</evidence>
<sequence length="133" mass="13879">MSQFSTASQELETSKGTVRCRRHGDGPGPAVVFLRGFLAPPDAWTPVVEELAGRHRCVTVDWPFGAHGRPLRAGADLSPPAVAEAATEVLDLLDEPSAVLVGNDSGGVVARLVAAARPDRLAELGGGFLADVR</sequence>